<name>A0A8H5FFE0_9AGAR</name>
<feature type="region of interest" description="Disordered" evidence="1">
    <location>
        <begin position="1"/>
        <end position="91"/>
    </location>
</feature>
<evidence type="ECO:0000313" key="3">
    <source>
        <dbReference type="Proteomes" id="UP000541558"/>
    </source>
</evidence>
<sequence>MHSSMSSESRENVPQNDGASSPAQQSSPNRYRLASRDIENTAPSSSRRTKLGRGSSSDADRASSPSGEKGKYVADSRPTEDRAIVHPPAPPARRVFSAIPKVGYNPWASK</sequence>
<reference evidence="2 3" key="1">
    <citation type="journal article" date="2020" name="ISME J.">
        <title>Uncovering the hidden diversity of litter-decomposition mechanisms in mushroom-forming fungi.</title>
        <authorList>
            <person name="Floudas D."/>
            <person name="Bentzer J."/>
            <person name="Ahren D."/>
            <person name="Johansson T."/>
            <person name="Persson P."/>
            <person name="Tunlid A."/>
        </authorList>
    </citation>
    <scope>NUCLEOTIDE SEQUENCE [LARGE SCALE GENOMIC DNA]</scope>
    <source>
        <strain evidence="2 3">CBS 175.51</strain>
    </source>
</reference>
<dbReference type="EMBL" id="JAACJK010000069">
    <property type="protein sequence ID" value="KAF5334438.1"/>
    <property type="molecule type" value="Genomic_DNA"/>
</dbReference>
<protein>
    <submittedName>
        <fullName evidence="2">Uncharacterized protein</fullName>
    </submittedName>
</protein>
<evidence type="ECO:0000256" key="1">
    <source>
        <dbReference type="SAM" id="MobiDB-lite"/>
    </source>
</evidence>
<proteinExistence type="predicted"/>
<evidence type="ECO:0000313" key="2">
    <source>
        <dbReference type="EMBL" id="KAF5334438.1"/>
    </source>
</evidence>
<accession>A0A8H5FFE0</accession>
<dbReference type="AlphaFoldDB" id="A0A8H5FFE0"/>
<gene>
    <name evidence="2" type="ORF">D9611_014469</name>
</gene>
<feature type="compositionally biased region" description="Polar residues" evidence="1">
    <location>
        <begin position="1"/>
        <end position="29"/>
    </location>
</feature>
<dbReference type="Proteomes" id="UP000541558">
    <property type="component" value="Unassembled WGS sequence"/>
</dbReference>
<feature type="compositionally biased region" description="Basic and acidic residues" evidence="1">
    <location>
        <begin position="68"/>
        <end position="84"/>
    </location>
</feature>
<keyword evidence="3" id="KW-1185">Reference proteome</keyword>
<organism evidence="2 3">
    <name type="scientific">Ephemerocybe angulata</name>
    <dbReference type="NCBI Taxonomy" id="980116"/>
    <lineage>
        <taxon>Eukaryota</taxon>
        <taxon>Fungi</taxon>
        <taxon>Dikarya</taxon>
        <taxon>Basidiomycota</taxon>
        <taxon>Agaricomycotina</taxon>
        <taxon>Agaricomycetes</taxon>
        <taxon>Agaricomycetidae</taxon>
        <taxon>Agaricales</taxon>
        <taxon>Agaricineae</taxon>
        <taxon>Psathyrellaceae</taxon>
        <taxon>Ephemerocybe</taxon>
    </lineage>
</organism>
<comment type="caution">
    <text evidence="2">The sequence shown here is derived from an EMBL/GenBank/DDBJ whole genome shotgun (WGS) entry which is preliminary data.</text>
</comment>